<dbReference type="InterPro" id="IPR050267">
    <property type="entry name" value="Anti-sigma-factor_SerPK"/>
</dbReference>
<gene>
    <name evidence="3" type="ORF">BJY16_006382</name>
</gene>
<evidence type="ECO:0000256" key="1">
    <source>
        <dbReference type="ARBA" id="ARBA00022527"/>
    </source>
</evidence>
<dbReference type="Gene3D" id="3.30.750.24">
    <property type="entry name" value="STAS domain"/>
    <property type="match status" value="1"/>
</dbReference>
<keyword evidence="4" id="KW-1185">Reference proteome</keyword>
<proteinExistence type="predicted"/>
<dbReference type="PANTHER" id="PTHR35526">
    <property type="entry name" value="ANTI-SIGMA-F FACTOR RSBW-RELATED"/>
    <property type="match status" value="1"/>
</dbReference>
<keyword evidence="1" id="KW-0723">Serine/threonine-protein kinase</keyword>
<evidence type="ECO:0000313" key="4">
    <source>
        <dbReference type="Proteomes" id="UP000546162"/>
    </source>
</evidence>
<protein>
    <submittedName>
        <fullName evidence="3">Anti-anti-sigma regulatory factor</fullName>
    </submittedName>
</protein>
<feature type="domain" description="STAS" evidence="2">
    <location>
        <begin position="4"/>
        <end position="93"/>
    </location>
</feature>
<dbReference type="InterPro" id="IPR036513">
    <property type="entry name" value="STAS_dom_sf"/>
</dbReference>
<dbReference type="PROSITE" id="PS50801">
    <property type="entry name" value="STAS"/>
    <property type="match status" value="1"/>
</dbReference>
<organism evidence="3 4">
    <name type="scientific">Actinoplanes octamycinicus</name>
    <dbReference type="NCBI Taxonomy" id="135948"/>
    <lineage>
        <taxon>Bacteria</taxon>
        <taxon>Bacillati</taxon>
        <taxon>Actinomycetota</taxon>
        <taxon>Actinomycetes</taxon>
        <taxon>Micromonosporales</taxon>
        <taxon>Micromonosporaceae</taxon>
        <taxon>Actinoplanes</taxon>
    </lineage>
</organism>
<dbReference type="RefSeq" id="WP_185043223.1">
    <property type="nucleotide sequence ID" value="NZ_BAABFG010000005.1"/>
</dbReference>
<dbReference type="SUPFAM" id="SSF52091">
    <property type="entry name" value="SpoIIaa-like"/>
    <property type="match status" value="1"/>
</dbReference>
<dbReference type="PANTHER" id="PTHR35526:SF3">
    <property type="entry name" value="ANTI-SIGMA-F FACTOR RSBW"/>
    <property type="match status" value="1"/>
</dbReference>
<dbReference type="InterPro" id="IPR003594">
    <property type="entry name" value="HATPase_dom"/>
</dbReference>
<accession>A0A7W7MAC3</accession>
<dbReference type="InterPro" id="IPR002645">
    <property type="entry name" value="STAS_dom"/>
</dbReference>
<dbReference type="Gene3D" id="3.30.565.10">
    <property type="entry name" value="Histidine kinase-like ATPase, C-terminal domain"/>
    <property type="match status" value="1"/>
</dbReference>
<dbReference type="AlphaFoldDB" id="A0A7W7MAC3"/>
<dbReference type="Proteomes" id="UP000546162">
    <property type="component" value="Unassembled WGS sequence"/>
</dbReference>
<evidence type="ECO:0000259" key="2">
    <source>
        <dbReference type="PROSITE" id="PS50801"/>
    </source>
</evidence>
<evidence type="ECO:0000313" key="3">
    <source>
        <dbReference type="EMBL" id="MBB4742923.1"/>
    </source>
</evidence>
<sequence>MLKTVTERSETTGVTAVYLSGELTKDTMVICRNCIGKAVAECPVAVIVDLSALDHADRPLLSTFATAAFKAQDRWGVPVLFCGANQQVRAGLEPFRSFVALYEKPSDALLALRAYVPRWVRQELPPEPASGARARSLVGEACLAWRLTSLHYMALLVASELAANAIVHAATHFVVMANYSGRYLRVAVRDRSKTIPAITSQPPPGDSIAPAGSGRGLWIVAAASTRCGVTRIPDGKIVWALMRAPE</sequence>
<reference evidence="3 4" key="1">
    <citation type="submission" date="2020-08" db="EMBL/GenBank/DDBJ databases">
        <title>Sequencing the genomes of 1000 actinobacteria strains.</title>
        <authorList>
            <person name="Klenk H.-P."/>
        </authorList>
    </citation>
    <scope>NUCLEOTIDE SEQUENCE [LARGE SCALE GENOMIC DNA]</scope>
    <source>
        <strain evidence="3 4">DSM 45809</strain>
    </source>
</reference>
<name>A0A7W7MAC3_9ACTN</name>
<dbReference type="Pfam" id="PF13581">
    <property type="entry name" value="HATPase_c_2"/>
    <property type="match status" value="1"/>
</dbReference>
<keyword evidence="1" id="KW-0418">Kinase</keyword>
<keyword evidence="1" id="KW-0808">Transferase</keyword>
<dbReference type="GO" id="GO:0004674">
    <property type="term" value="F:protein serine/threonine kinase activity"/>
    <property type="evidence" value="ECO:0007669"/>
    <property type="project" value="UniProtKB-KW"/>
</dbReference>
<dbReference type="CDD" id="cd16936">
    <property type="entry name" value="HATPase_RsbW-like"/>
    <property type="match status" value="1"/>
</dbReference>
<dbReference type="InterPro" id="IPR036890">
    <property type="entry name" value="HATPase_C_sf"/>
</dbReference>
<dbReference type="SUPFAM" id="SSF55874">
    <property type="entry name" value="ATPase domain of HSP90 chaperone/DNA topoisomerase II/histidine kinase"/>
    <property type="match status" value="1"/>
</dbReference>
<dbReference type="EMBL" id="JACHNB010000001">
    <property type="protein sequence ID" value="MBB4742923.1"/>
    <property type="molecule type" value="Genomic_DNA"/>
</dbReference>
<comment type="caution">
    <text evidence="3">The sequence shown here is derived from an EMBL/GenBank/DDBJ whole genome shotgun (WGS) entry which is preliminary data.</text>
</comment>